<protein>
    <submittedName>
        <fullName evidence="1">Uncharacterized protein</fullName>
    </submittedName>
</protein>
<evidence type="ECO:0000313" key="1">
    <source>
        <dbReference type="EMBL" id="GJT50750.1"/>
    </source>
</evidence>
<dbReference type="EMBL" id="BQNB010016349">
    <property type="protein sequence ID" value="GJT50750.1"/>
    <property type="molecule type" value="Genomic_DNA"/>
</dbReference>
<reference evidence="1" key="1">
    <citation type="journal article" date="2022" name="Int. J. Mol. Sci.">
        <title>Draft Genome of Tanacetum Coccineum: Genomic Comparison of Closely Related Tanacetum-Family Plants.</title>
        <authorList>
            <person name="Yamashiro T."/>
            <person name="Shiraishi A."/>
            <person name="Nakayama K."/>
            <person name="Satake H."/>
        </authorList>
    </citation>
    <scope>NUCLEOTIDE SEQUENCE</scope>
</reference>
<sequence>MLWERQGIANMAFIQLGWVSRVDEMILARERSGFAGKKVWDDVPVVTGFVGAGKKLLGN</sequence>
<evidence type="ECO:0000313" key="2">
    <source>
        <dbReference type="Proteomes" id="UP001151760"/>
    </source>
</evidence>
<keyword evidence="2" id="KW-1185">Reference proteome</keyword>
<gene>
    <name evidence="1" type="ORF">Tco_0976907</name>
</gene>
<accession>A0ABQ5EIL8</accession>
<dbReference type="Proteomes" id="UP001151760">
    <property type="component" value="Unassembled WGS sequence"/>
</dbReference>
<comment type="caution">
    <text evidence="1">The sequence shown here is derived from an EMBL/GenBank/DDBJ whole genome shotgun (WGS) entry which is preliminary data.</text>
</comment>
<name>A0ABQ5EIL8_9ASTR</name>
<reference evidence="1" key="2">
    <citation type="submission" date="2022-01" db="EMBL/GenBank/DDBJ databases">
        <authorList>
            <person name="Yamashiro T."/>
            <person name="Shiraishi A."/>
            <person name="Satake H."/>
            <person name="Nakayama K."/>
        </authorList>
    </citation>
    <scope>NUCLEOTIDE SEQUENCE</scope>
</reference>
<proteinExistence type="predicted"/>
<feature type="non-terminal residue" evidence="1">
    <location>
        <position position="59"/>
    </location>
</feature>
<organism evidence="1 2">
    <name type="scientific">Tanacetum coccineum</name>
    <dbReference type="NCBI Taxonomy" id="301880"/>
    <lineage>
        <taxon>Eukaryota</taxon>
        <taxon>Viridiplantae</taxon>
        <taxon>Streptophyta</taxon>
        <taxon>Embryophyta</taxon>
        <taxon>Tracheophyta</taxon>
        <taxon>Spermatophyta</taxon>
        <taxon>Magnoliopsida</taxon>
        <taxon>eudicotyledons</taxon>
        <taxon>Gunneridae</taxon>
        <taxon>Pentapetalae</taxon>
        <taxon>asterids</taxon>
        <taxon>campanulids</taxon>
        <taxon>Asterales</taxon>
        <taxon>Asteraceae</taxon>
        <taxon>Asteroideae</taxon>
        <taxon>Anthemideae</taxon>
        <taxon>Anthemidinae</taxon>
        <taxon>Tanacetum</taxon>
    </lineage>
</organism>